<evidence type="ECO:0000256" key="2">
    <source>
        <dbReference type="ARBA" id="ARBA00006275"/>
    </source>
</evidence>
<evidence type="ECO:0000256" key="1">
    <source>
        <dbReference type="ARBA" id="ARBA00004442"/>
    </source>
</evidence>
<feature type="domain" description="SusD-like N-terminal" evidence="7">
    <location>
        <begin position="97"/>
        <end position="217"/>
    </location>
</feature>
<dbReference type="Pfam" id="PF07980">
    <property type="entry name" value="SusD_RagB"/>
    <property type="match status" value="1"/>
</dbReference>
<protein>
    <submittedName>
        <fullName evidence="8">RagB/SusD family nutrient uptake outer membrane protein</fullName>
    </submittedName>
</protein>
<gene>
    <name evidence="8" type="ORF">ACFPFU_05070</name>
</gene>
<keyword evidence="5" id="KW-0998">Cell outer membrane</keyword>
<name>A0ABV9SXR9_9BACT</name>
<dbReference type="Pfam" id="PF14322">
    <property type="entry name" value="SusD-like_3"/>
    <property type="match status" value="1"/>
</dbReference>
<dbReference type="EMBL" id="JBHSJJ010000002">
    <property type="protein sequence ID" value="MFC4871047.1"/>
    <property type="molecule type" value="Genomic_DNA"/>
</dbReference>
<comment type="caution">
    <text evidence="8">The sequence shown here is derived from an EMBL/GenBank/DDBJ whole genome shotgun (WGS) entry which is preliminary data.</text>
</comment>
<dbReference type="PROSITE" id="PS51257">
    <property type="entry name" value="PROKAR_LIPOPROTEIN"/>
    <property type="match status" value="1"/>
</dbReference>
<keyword evidence="4" id="KW-0472">Membrane</keyword>
<proteinExistence type="inferred from homology"/>
<reference evidence="9" key="1">
    <citation type="journal article" date="2019" name="Int. J. Syst. Evol. Microbiol.">
        <title>The Global Catalogue of Microorganisms (GCM) 10K type strain sequencing project: providing services to taxonomists for standard genome sequencing and annotation.</title>
        <authorList>
            <consortium name="The Broad Institute Genomics Platform"/>
            <consortium name="The Broad Institute Genome Sequencing Center for Infectious Disease"/>
            <person name="Wu L."/>
            <person name="Ma J."/>
        </authorList>
    </citation>
    <scope>NUCLEOTIDE SEQUENCE [LARGE SCALE GENOMIC DNA]</scope>
    <source>
        <strain evidence="9">CGMCC 4.7466</strain>
    </source>
</reference>
<dbReference type="InterPro" id="IPR012944">
    <property type="entry name" value="SusD_RagB_dom"/>
</dbReference>
<comment type="similarity">
    <text evidence="2">Belongs to the SusD family.</text>
</comment>
<evidence type="ECO:0000256" key="4">
    <source>
        <dbReference type="ARBA" id="ARBA00023136"/>
    </source>
</evidence>
<sequence>MGINYRFIVSGCLIVLMTFACGEDYLEIEPFGSVSESTLANEQGVDLLLIGAYSLLDGGGTVGGNYLGGIGRLRGGDEVTQGTETGPSIFNAMMFTEADVDIESKWRNLYSAVGRSNDVLKMLAKVEDSTPEKLLQVEAEARFLRGVYYLYLAMFYRNVPWIDETVTYAERNYFVTNTVDIYPKIEADFSFAADNLEETKSQVGRANKWAAKAFLAKTLMFQNKFSEAKVLLDDIIANGQTSNGLKYDLLKNYNDNFIARTKNGPEAVFTVQMSVNDGTVSGNGNPMDQYNGTYGGPATCCFGWGQPTFDFVDAHQTDPVTGLPLIDTYQNSPIPHDNGIESNQPFTPYAGTLDSRLDWSVGRRGIPYRDWGIHPGKAWVRNQFNSGPYNVIKNIVEQARVGIDRGANGASNNPYNMIRFADVLLWAAECEVEVGSLAKAEEYVNRVRARAADPDGWVKTFIDPSDPLAGFTDTPAANYKVGLYTGQFEANGQSYARKAVYFERRLELGLEHHRFFDMVRYDGRDFDMAEKMNWLMDREGNEIMNASNNWLAGQFIKGKHEYFPIPLGQIDLSVIDGESVLVQNPGW</sequence>
<dbReference type="InterPro" id="IPR033985">
    <property type="entry name" value="SusD-like_N"/>
</dbReference>
<organism evidence="8 9">
    <name type="scientific">Negadavirga shengliensis</name>
    <dbReference type="NCBI Taxonomy" id="1389218"/>
    <lineage>
        <taxon>Bacteria</taxon>
        <taxon>Pseudomonadati</taxon>
        <taxon>Bacteroidota</taxon>
        <taxon>Cytophagia</taxon>
        <taxon>Cytophagales</taxon>
        <taxon>Cyclobacteriaceae</taxon>
        <taxon>Negadavirga</taxon>
    </lineage>
</organism>
<feature type="domain" description="RagB/SusD" evidence="6">
    <location>
        <begin position="265"/>
        <end position="587"/>
    </location>
</feature>
<dbReference type="SUPFAM" id="SSF48452">
    <property type="entry name" value="TPR-like"/>
    <property type="match status" value="1"/>
</dbReference>
<dbReference type="InterPro" id="IPR011990">
    <property type="entry name" value="TPR-like_helical_dom_sf"/>
</dbReference>
<keyword evidence="9" id="KW-1185">Reference proteome</keyword>
<dbReference type="Gene3D" id="1.25.40.390">
    <property type="match status" value="1"/>
</dbReference>
<dbReference type="RefSeq" id="WP_377062156.1">
    <property type="nucleotide sequence ID" value="NZ_JBHSJJ010000002.1"/>
</dbReference>
<evidence type="ECO:0000259" key="6">
    <source>
        <dbReference type="Pfam" id="PF07980"/>
    </source>
</evidence>
<dbReference type="Proteomes" id="UP001595818">
    <property type="component" value="Unassembled WGS sequence"/>
</dbReference>
<accession>A0ABV9SXR9</accession>
<keyword evidence="3" id="KW-0732">Signal</keyword>
<evidence type="ECO:0000256" key="3">
    <source>
        <dbReference type="ARBA" id="ARBA00022729"/>
    </source>
</evidence>
<evidence type="ECO:0000259" key="7">
    <source>
        <dbReference type="Pfam" id="PF14322"/>
    </source>
</evidence>
<comment type="subcellular location">
    <subcellularLocation>
        <location evidence="1">Cell outer membrane</location>
    </subcellularLocation>
</comment>
<evidence type="ECO:0000256" key="5">
    <source>
        <dbReference type="ARBA" id="ARBA00023237"/>
    </source>
</evidence>
<evidence type="ECO:0000313" key="8">
    <source>
        <dbReference type="EMBL" id="MFC4871047.1"/>
    </source>
</evidence>
<evidence type="ECO:0000313" key="9">
    <source>
        <dbReference type="Proteomes" id="UP001595818"/>
    </source>
</evidence>